<dbReference type="AlphaFoldDB" id="A0A0G8C839"/>
<feature type="domain" description="DDE" evidence="1">
    <location>
        <begin position="2"/>
        <end position="68"/>
    </location>
</feature>
<evidence type="ECO:0000313" key="3">
    <source>
        <dbReference type="Proteomes" id="UP000035350"/>
    </source>
</evidence>
<dbReference type="PANTHER" id="PTHR35528:SF3">
    <property type="entry name" value="BLL1675 PROTEIN"/>
    <property type="match status" value="1"/>
</dbReference>
<evidence type="ECO:0000313" key="2">
    <source>
        <dbReference type="EMBL" id="KKZ95937.1"/>
    </source>
</evidence>
<dbReference type="InterPro" id="IPR032874">
    <property type="entry name" value="DDE_dom"/>
</dbReference>
<dbReference type="EMBL" id="LCYN01000017">
    <property type="protein sequence ID" value="KKZ95937.1"/>
    <property type="molecule type" value="Genomic_DNA"/>
</dbReference>
<evidence type="ECO:0000259" key="1">
    <source>
        <dbReference type="Pfam" id="PF13610"/>
    </source>
</evidence>
<protein>
    <recommendedName>
        <fullName evidence="1">DDE domain-containing protein</fullName>
    </recommendedName>
</protein>
<dbReference type="PATRIC" id="fig|1396.433.peg.2019"/>
<reference evidence="2 3" key="1">
    <citation type="journal article" date="2015" name="Genome Announc.">
        <title>Next-Generation Whole-Genome Sequencing of Eight Strains of Bacillus cereus, Isolated from Food.</title>
        <authorList>
            <person name="Krawczyk A.O."/>
            <person name="de Jong A."/>
            <person name="Eijlander R.T."/>
            <person name="Berendsen E.M."/>
            <person name="Holsappel S."/>
            <person name="Wells-Bennik M.H."/>
            <person name="Kuipers O.P."/>
        </authorList>
    </citation>
    <scope>NUCLEOTIDE SEQUENCE [LARGE SCALE GENOMIC DNA]</scope>
    <source>
        <strain evidence="2 3">B4147</strain>
    </source>
</reference>
<dbReference type="Pfam" id="PF13610">
    <property type="entry name" value="DDE_Tnp_IS240"/>
    <property type="match status" value="1"/>
</dbReference>
<proteinExistence type="predicted"/>
<accession>A0A0G8C839</accession>
<gene>
    <name evidence="2" type="ORF">B4147_5178</name>
</gene>
<organism evidence="2 3">
    <name type="scientific">Bacillus wiedmannii</name>
    <dbReference type="NCBI Taxonomy" id="1890302"/>
    <lineage>
        <taxon>Bacteria</taxon>
        <taxon>Bacillati</taxon>
        <taxon>Bacillota</taxon>
        <taxon>Bacilli</taxon>
        <taxon>Bacillales</taxon>
        <taxon>Bacillaceae</taxon>
        <taxon>Bacillus</taxon>
        <taxon>Bacillus cereus group</taxon>
    </lineage>
</organism>
<dbReference type="InterPro" id="IPR052183">
    <property type="entry name" value="IS_Transposase"/>
</dbReference>
<dbReference type="Proteomes" id="UP000035350">
    <property type="component" value="Unassembled WGS sequence"/>
</dbReference>
<comment type="caution">
    <text evidence="2">The sequence shown here is derived from an EMBL/GenBank/DDBJ whole genome shotgun (WGS) entry which is preliminary data.</text>
</comment>
<reference evidence="3" key="2">
    <citation type="submission" date="2015-04" db="EMBL/GenBank/DDBJ databases">
        <title>Draft Genome Sequences of Eight Spore-Forming Food Isolates of Bacillus cereus Genome sequencing.</title>
        <authorList>
            <person name="Krawcyk A.O."/>
            <person name="de Jong A."/>
            <person name="Eijlander R.T."/>
            <person name="Berendsen E.M."/>
            <person name="Holsappel S."/>
            <person name="Wells-Bennik M."/>
            <person name="Kuipers O.P."/>
        </authorList>
    </citation>
    <scope>NUCLEOTIDE SEQUENCE [LARGE SCALE GENOMIC DNA]</scope>
    <source>
        <strain evidence="3">B4147</strain>
    </source>
</reference>
<dbReference type="PANTHER" id="PTHR35528">
    <property type="entry name" value="BLL1675 PROTEIN"/>
    <property type="match status" value="1"/>
</dbReference>
<sequence>MAIEELKKEKKMPVGIQIRQVKYLNNIVEQDYRFIKKRIHSMLGFKSFKTATSILIVMEAMNMIKKGQIHLRHQSIQNQKEFIYQVFNFMT</sequence>
<name>A0A0G8C839_9BACI</name>